<dbReference type="PIRSF" id="PIRSF038471">
    <property type="entry name" value="MreC"/>
    <property type="match status" value="1"/>
</dbReference>
<protein>
    <recommendedName>
        <fullName evidence="2 5">Cell shape-determining protein MreC</fullName>
    </recommendedName>
    <alternativeName>
        <fullName evidence="4 5">Cell shape protein MreC</fullName>
    </alternativeName>
</protein>
<evidence type="ECO:0000256" key="4">
    <source>
        <dbReference type="ARBA" id="ARBA00032089"/>
    </source>
</evidence>
<dbReference type="InterPro" id="IPR055342">
    <property type="entry name" value="MreC_beta-barrel_core"/>
</dbReference>
<evidence type="ECO:0000256" key="7">
    <source>
        <dbReference type="SAM" id="MobiDB-lite"/>
    </source>
</evidence>
<dbReference type="GO" id="GO:0005886">
    <property type="term" value="C:plasma membrane"/>
    <property type="evidence" value="ECO:0007669"/>
    <property type="project" value="TreeGrafter"/>
</dbReference>
<dbReference type="Gene3D" id="2.40.10.350">
    <property type="entry name" value="Rod shape-determining protein MreC, domain 2"/>
    <property type="match status" value="1"/>
</dbReference>
<evidence type="ECO:0000256" key="1">
    <source>
        <dbReference type="ARBA" id="ARBA00009369"/>
    </source>
</evidence>
<dbReference type="Proteomes" id="UP000050580">
    <property type="component" value="Unassembled WGS sequence"/>
</dbReference>
<dbReference type="InterPro" id="IPR042175">
    <property type="entry name" value="Cell/Rod_MreC_2"/>
</dbReference>
<dbReference type="STRING" id="1610491.AAV94_00540"/>
<proteinExistence type="inferred from homology"/>
<dbReference type="InterPro" id="IPR042177">
    <property type="entry name" value="Cell/Rod_1"/>
</dbReference>
<comment type="caution">
    <text evidence="9">The sequence shown here is derived from an EMBL/GenBank/DDBJ whole genome shotgun (WGS) entry which is preliminary data.</text>
</comment>
<feature type="region of interest" description="Disordered" evidence="7">
    <location>
        <begin position="306"/>
        <end position="336"/>
    </location>
</feature>
<keyword evidence="6" id="KW-0175">Coiled coil</keyword>
<evidence type="ECO:0000313" key="9">
    <source>
        <dbReference type="EMBL" id="KKW69257.1"/>
    </source>
</evidence>
<dbReference type="NCBIfam" id="TIGR00219">
    <property type="entry name" value="mreC"/>
    <property type="match status" value="1"/>
</dbReference>
<evidence type="ECO:0000313" key="10">
    <source>
        <dbReference type="Proteomes" id="UP000050580"/>
    </source>
</evidence>
<accession>A0A0U1Q3D0</accession>
<dbReference type="PANTHER" id="PTHR34138">
    <property type="entry name" value="CELL SHAPE-DETERMINING PROTEIN MREC"/>
    <property type="match status" value="1"/>
</dbReference>
<keyword evidence="10" id="KW-1185">Reference proteome</keyword>
<evidence type="ECO:0000256" key="2">
    <source>
        <dbReference type="ARBA" id="ARBA00013855"/>
    </source>
</evidence>
<feature type="coiled-coil region" evidence="6">
    <location>
        <begin position="89"/>
        <end position="116"/>
    </location>
</feature>
<dbReference type="GO" id="GO:0008360">
    <property type="term" value="P:regulation of cell shape"/>
    <property type="evidence" value="ECO:0007669"/>
    <property type="project" value="UniProtKB-KW"/>
</dbReference>
<name>A0A0U1Q3D0_9BURK</name>
<feature type="domain" description="Rod shape-determining protein MreC beta-barrel core" evidence="8">
    <location>
        <begin position="152"/>
        <end position="298"/>
    </location>
</feature>
<reference evidence="9 10" key="1">
    <citation type="submission" date="2015-05" db="EMBL/GenBank/DDBJ databases">
        <title>Draft genome sequence of Lampropedia sp. CT6, isolated from the microbial mat of a hot water spring, located at Manikaran, India.</title>
        <authorList>
            <person name="Tripathi C."/>
            <person name="Rani P."/>
            <person name="Mahato N.K."/>
            <person name="Lal R."/>
        </authorList>
    </citation>
    <scope>NUCLEOTIDE SEQUENCE [LARGE SCALE GENOMIC DNA]</scope>
    <source>
        <strain evidence="9 10">CT6</strain>
    </source>
</reference>
<dbReference type="EMBL" id="LBNQ01000008">
    <property type="protein sequence ID" value="KKW69257.1"/>
    <property type="molecule type" value="Genomic_DNA"/>
</dbReference>
<evidence type="ECO:0000256" key="3">
    <source>
        <dbReference type="ARBA" id="ARBA00022960"/>
    </source>
</evidence>
<evidence type="ECO:0000256" key="6">
    <source>
        <dbReference type="SAM" id="Coils"/>
    </source>
</evidence>
<comment type="function">
    <text evidence="5">Involved in formation and maintenance of cell shape.</text>
</comment>
<dbReference type="PATRIC" id="fig|1610491.3.peg.113"/>
<dbReference type="Pfam" id="PF04085">
    <property type="entry name" value="MreC"/>
    <property type="match status" value="1"/>
</dbReference>
<sequence>MLGARASRGPACASACLIARPMFERRTPNIFAKGPAPLSRLLVYGALAILLMVLDGRFELMGPLRQVVATATYPLQWLVFQPVRAWQAASAYTQDLQTAQRAAQQARREAIALAERVSHVDYLERENERLRGLLELRARVPTRALTAEVSFEAPDPFTNRLVIDKGRIAGVREGAPVLDAQGVLGQVTQVYPFTSEVRVVSDRDLVVPVMNLRTGLRMVAFGQTAARPEAGMEVRYVPTGSDVQEGDMLVTSGIDGYYPPGLPVATVRFVEAHNDTPFLRIFAEPVAQTHSARYVMVLEPVGLQGQAGPELPESGGGGVVQSRDAAPDAVATEETP</sequence>
<dbReference type="PANTHER" id="PTHR34138:SF1">
    <property type="entry name" value="CELL SHAPE-DETERMINING PROTEIN MREC"/>
    <property type="match status" value="1"/>
</dbReference>
<evidence type="ECO:0000259" key="8">
    <source>
        <dbReference type="Pfam" id="PF04085"/>
    </source>
</evidence>
<comment type="similarity">
    <text evidence="1 5">Belongs to the MreC family.</text>
</comment>
<dbReference type="InterPro" id="IPR007221">
    <property type="entry name" value="MreC"/>
</dbReference>
<dbReference type="Gene3D" id="2.40.10.340">
    <property type="entry name" value="Rod shape-determining protein MreC, domain 1"/>
    <property type="match status" value="1"/>
</dbReference>
<dbReference type="AlphaFoldDB" id="A0A0U1Q3D0"/>
<evidence type="ECO:0000256" key="5">
    <source>
        <dbReference type="PIRNR" id="PIRNR038471"/>
    </source>
</evidence>
<keyword evidence="3 5" id="KW-0133">Cell shape</keyword>
<gene>
    <name evidence="9" type="ORF">AAV94_00540</name>
</gene>
<organism evidence="9 10">
    <name type="scientific">Lampropedia cohaerens</name>
    <dbReference type="NCBI Taxonomy" id="1610491"/>
    <lineage>
        <taxon>Bacteria</taxon>
        <taxon>Pseudomonadati</taxon>
        <taxon>Pseudomonadota</taxon>
        <taxon>Betaproteobacteria</taxon>
        <taxon>Burkholderiales</taxon>
        <taxon>Comamonadaceae</taxon>
        <taxon>Lampropedia</taxon>
    </lineage>
</organism>